<evidence type="ECO:0000313" key="1">
    <source>
        <dbReference type="EMBL" id="CAD7647716.1"/>
    </source>
</evidence>
<dbReference type="EMBL" id="OC917682">
    <property type="protein sequence ID" value="CAD7647716.1"/>
    <property type="molecule type" value="Genomic_DNA"/>
</dbReference>
<dbReference type="AlphaFoldDB" id="A0A7R9LTN5"/>
<dbReference type="EMBL" id="CAJPVJ010002857">
    <property type="protein sequence ID" value="CAG2166875.1"/>
    <property type="molecule type" value="Genomic_DNA"/>
</dbReference>
<proteinExistence type="predicted"/>
<protein>
    <submittedName>
        <fullName evidence="1">Uncharacterized protein</fullName>
    </submittedName>
</protein>
<accession>A0A7R9LTN5</accession>
<sequence>MSEDQPLFSEFSDQLIPIDITIGLNILLEDQLLNINHFYANNYDNTLCALSMPFGRKSTQIIVKMSSLLCRNTRQCLYYYPIGVRTTQTMAETKNKQKLKKFSIYRWVSS</sequence>
<dbReference type="Proteomes" id="UP000728032">
    <property type="component" value="Unassembled WGS sequence"/>
</dbReference>
<gene>
    <name evidence="1" type="ORF">ONB1V03_LOCUS6390</name>
</gene>
<organism evidence="1">
    <name type="scientific">Oppiella nova</name>
    <dbReference type="NCBI Taxonomy" id="334625"/>
    <lineage>
        <taxon>Eukaryota</taxon>
        <taxon>Metazoa</taxon>
        <taxon>Ecdysozoa</taxon>
        <taxon>Arthropoda</taxon>
        <taxon>Chelicerata</taxon>
        <taxon>Arachnida</taxon>
        <taxon>Acari</taxon>
        <taxon>Acariformes</taxon>
        <taxon>Sarcoptiformes</taxon>
        <taxon>Oribatida</taxon>
        <taxon>Brachypylina</taxon>
        <taxon>Oppioidea</taxon>
        <taxon>Oppiidae</taxon>
        <taxon>Oppiella</taxon>
    </lineage>
</organism>
<name>A0A7R9LTN5_9ACAR</name>
<reference evidence="1" key="1">
    <citation type="submission" date="2020-11" db="EMBL/GenBank/DDBJ databases">
        <authorList>
            <person name="Tran Van P."/>
        </authorList>
    </citation>
    <scope>NUCLEOTIDE SEQUENCE</scope>
</reference>
<keyword evidence="2" id="KW-1185">Reference proteome</keyword>
<evidence type="ECO:0000313" key="2">
    <source>
        <dbReference type="Proteomes" id="UP000728032"/>
    </source>
</evidence>